<organism evidence="2 3">
    <name type="scientific">Ditylenchus dipsaci</name>
    <dbReference type="NCBI Taxonomy" id="166011"/>
    <lineage>
        <taxon>Eukaryota</taxon>
        <taxon>Metazoa</taxon>
        <taxon>Ecdysozoa</taxon>
        <taxon>Nematoda</taxon>
        <taxon>Chromadorea</taxon>
        <taxon>Rhabditida</taxon>
        <taxon>Tylenchina</taxon>
        <taxon>Tylenchomorpha</taxon>
        <taxon>Sphaerularioidea</taxon>
        <taxon>Anguinidae</taxon>
        <taxon>Anguininae</taxon>
        <taxon>Ditylenchus</taxon>
    </lineage>
</organism>
<feature type="compositionally biased region" description="Low complexity" evidence="1">
    <location>
        <begin position="207"/>
        <end position="225"/>
    </location>
</feature>
<accession>A0A915DK50</accession>
<feature type="compositionally biased region" description="Low complexity" evidence="1">
    <location>
        <begin position="290"/>
        <end position="303"/>
    </location>
</feature>
<feature type="region of interest" description="Disordered" evidence="1">
    <location>
        <begin position="434"/>
        <end position="453"/>
    </location>
</feature>
<dbReference type="AlphaFoldDB" id="A0A915DK50"/>
<reference evidence="3" key="1">
    <citation type="submission" date="2022-11" db="UniProtKB">
        <authorList>
            <consortium name="WormBaseParasite"/>
        </authorList>
    </citation>
    <scope>IDENTIFICATION</scope>
</reference>
<protein>
    <submittedName>
        <fullName evidence="3">C2H2-type domain-containing protein</fullName>
    </submittedName>
</protein>
<proteinExistence type="predicted"/>
<dbReference type="WBParaSite" id="jg20841">
    <property type="protein sequence ID" value="jg20841"/>
    <property type="gene ID" value="jg20841"/>
</dbReference>
<feature type="region of interest" description="Disordered" evidence="1">
    <location>
        <begin position="207"/>
        <end position="235"/>
    </location>
</feature>
<feature type="region of interest" description="Disordered" evidence="1">
    <location>
        <begin position="499"/>
        <end position="543"/>
    </location>
</feature>
<evidence type="ECO:0000256" key="1">
    <source>
        <dbReference type="SAM" id="MobiDB-lite"/>
    </source>
</evidence>
<feature type="region of interest" description="Disordered" evidence="1">
    <location>
        <begin position="277"/>
        <end position="303"/>
    </location>
</feature>
<evidence type="ECO:0000313" key="2">
    <source>
        <dbReference type="Proteomes" id="UP000887574"/>
    </source>
</evidence>
<sequence>MSSTTAPIPAVDLPSKIAKKTKSVKKSISNPINAMQETHKRQGLVPILPKLAPRSSLSNMAAPEILGMDVLGQCMKEFLMDTTQQPYFYPHQQVPQYLAPQQMPPHFNYYSNNPMYMQPQQNYYTPQAFSYIPPPPSNFTTFLPTQQSSASRLLHHQQLIQPLPYKMNGNSKYFTQLEVSTSSPTLLNLPRIDELRNDSNNGICRSNSSATLNSNTSSSHTISSNPALASGSMPSTASIASSLNTLAATLGLCDRFSPSSSSSASTDSGFAEITSFPPSPDSVCSNQGKTSAFSQPQSSSTQSLLMLSGTSTQAPLNFSHMRSQKSGSQNFATSVKNMPLQLPILQNPSKLYGSAAIENCDAPASKVRKINSQEESLELVPTVLKDVTKPIEMLEPIEDKKSADITILQSLKMEQDDQSETAIELEKPLKELSVPLPEPEPRIEESCNPSTSTALTMPTEDYRGQFACGWATCQACLATDNELFDHVVKDHLEKLRPVVVPADEQKTPQASSTSTRLSRRRHSSNANSAGSTQKGKNNKEKEKEDKFRCNWKDCEMFLQRGDNQKQFDWLLDHYTTRHALAPSLLCACLLSVL</sequence>
<evidence type="ECO:0000313" key="3">
    <source>
        <dbReference type="WBParaSite" id="jg20841"/>
    </source>
</evidence>
<keyword evidence="2" id="KW-1185">Reference proteome</keyword>
<dbReference type="Proteomes" id="UP000887574">
    <property type="component" value="Unplaced"/>
</dbReference>
<name>A0A915DK50_9BILA</name>